<dbReference type="Proteomes" id="UP001200557">
    <property type="component" value="Unassembled WGS sequence"/>
</dbReference>
<accession>A0ABS9D076</accession>
<dbReference type="RefSeq" id="WP_235227157.1">
    <property type="nucleotide sequence ID" value="NZ_JAKGAQ010000005.1"/>
</dbReference>
<comment type="caution">
    <text evidence="1">The sequence shown here is derived from an EMBL/GenBank/DDBJ whole genome shotgun (WGS) entry which is preliminary data.</text>
</comment>
<proteinExistence type="predicted"/>
<reference evidence="1 2" key="1">
    <citation type="submission" date="2022-01" db="EMBL/GenBank/DDBJ databases">
        <title>Octadecabacter sp. nov., isolated from a marine alga.</title>
        <authorList>
            <person name="Jin M.S."/>
            <person name="Kim H.M."/>
            <person name="Han D.M."/>
            <person name="Jung J.J."/>
            <person name="Jeon C.O."/>
        </authorList>
    </citation>
    <scope>NUCLEOTIDE SEQUENCE [LARGE SCALE GENOMIC DNA]</scope>
    <source>
        <strain evidence="1 2">G9-8</strain>
    </source>
</reference>
<evidence type="ECO:0008006" key="3">
    <source>
        <dbReference type="Google" id="ProtNLM"/>
    </source>
</evidence>
<gene>
    <name evidence="1" type="ORF">L0664_17330</name>
</gene>
<evidence type="ECO:0000313" key="2">
    <source>
        <dbReference type="Proteomes" id="UP001200557"/>
    </source>
</evidence>
<sequence>MANHRPVQAALIDADNVRTKPALRCAYGGWRPLGGVGPMIRPTKTAVR</sequence>
<name>A0ABS9D076_9RHOB</name>
<keyword evidence="2" id="KW-1185">Reference proteome</keyword>
<dbReference type="EMBL" id="JAKGAQ010000005">
    <property type="protein sequence ID" value="MCF2872833.1"/>
    <property type="molecule type" value="Genomic_DNA"/>
</dbReference>
<protein>
    <recommendedName>
        <fullName evidence="3">NYN domain-containing protein</fullName>
    </recommendedName>
</protein>
<evidence type="ECO:0000313" key="1">
    <source>
        <dbReference type="EMBL" id="MCF2872833.1"/>
    </source>
</evidence>
<organism evidence="1 2">
    <name type="scientific">Octadecabacter dasysiphoniae</name>
    <dbReference type="NCBI Taxonomy" id="2909341"/>
    <lineage>
        <taxon>Bacteria</taxon>
        <taxon>Pseudomonadati</taxon>
        <taxon>Pseudomonadota</taxon>
        <taxon>Alphaproteobacteria</taxon>
        <taxon>Rhodobacterales</taxon>
        <taxon>Roseobacteraceae</taxon>
        <taxon>Octadecabacter</taxon>
    </lineage>
</organism>